<gene>
    <name evidence="6" type="ORF">FHS22_003023</name>
</gene>
<evidence type="ECO:0000256" key="4">
    <source>
        <dbReference type="SAM" id="SignalP"/>
    </source>
</evidence>
<comment type="catalytic activity">
    <reaction evidence="3">
        <text>Cleavage of hydrophobic, N-terminal signal or leader sequences from secreted and periplasmic proteins.</text>
        <dbReference type="EC" id="3.4.21.89"/>
    </reaction>
</comment>
<evidence type="ECO:0000256" key="3">
    <source>
        <dbReference type="RuleBase" id="RU362042"/>
    </source>
</evidence>
<dbReference type="InterPro" id="IPR036286">
    <property type="entry name" value="LexA/Signal_pep-like_sf"/>
</dbReference>
<dbReference type="PRINTS" id="PR00727">
    <property type="entry name" value="LEADERPTASE"/>
</dbReference>
<comment type="subcellular location">
    <subcellularLocation>
        <location evidence="1">Cell membrane</location>
        <topology evidence="1">Single-pass type II membrane protein</topology>
    </subcellularLocation>
    <subcellularLocation>
        <location evidence="3">Membrane</location>
        <topology evidence="3">Single-pass type II membrane protein</topology>
    </subcellularLocation>
</comment>
<organism evidence="6 7">
    <name type="scientific">Planomonospora venezuelensis</name>
    <dbReference type="NCBI Taxonomy" id="1999"/>
    <lineage>
        <taxon>Bacteria</taxon>
        <taxon>Bacillati</taxon>
        <taxon>Actinomycetota</taxon>
        <taxon>Actinomycetes</taxon>
        <taxon>Streptosporangiales</taxon>
        <taxon>Streptosporangiaceae</taxon>
        <taxon>Planomonospora</taxon>
    </lineage>
</organism>
<dbReference type="SUPFAM" id="SSF51306">
    <property type="entry name" value="LexA/Signal peptidase"/>
    <property type="match status" value="1"/>
</dbReference>
<evidence type="ECO:0000256" key="2">
    <source>
        <dbReference type="ARBA" id="ARBA00009370"/>
    </source>
</evidence>
<dbReference type="RefSeq" id="WP_184942066.1">
    <property type="nucleotide sequence ID" value="NZ_BAAAWZ010000001.1"/>
</dbReference>
<dbReference type="EMBL" id="JACHJJ010000008">
    <property type="protein sequence ID" value="MBB5963743.1"/>
    <property type="molecule type" value="Genomic_DNA"/>
</dbReference>
<dbReference type="AlphaFoldDB" id="A0A841D459"/>
<feature type="domain" description="Peptidase S26" evidence="5">
    <location>
        <begin position="36"/>
        <end position="172"/>
    </location>
</feature>
<dbReference type="EC" id="3.4.21.89" evidence="3"/>
<dbReference type="PANTHER" id="PTHR43390:SF1">
    <property type="entry name" value="CHLOROPLAST PROCESSING PEPTIDASE"/>
    <property type="match status" value="1"/>
</dbReference>
<dbReference type="GO" id="GO:0005886">
    <property type="term" value="C:plasma membrane"/>
    <property type="evidence" value="ECO:0007669"/>
    <property type="project" value="UniProtKB-SubCell"/>
</dbReference>
<dbReference type="GO" id="GO:0004252">
    <property type="term" value="F:serine-type endopeptidase activity"/>
    <property type="evidence" value="ECO:0007669"/>
    <property type="project" value="InterPro"/>
</dbReference>
<dbReference type="Pfam" id="PF10502">
    <property type="entry name" value="Peptidase_S26"/>
    <property type="match status" value="1"/>
</dbReference>
<keyword evidence="3 6" id="KW-0378">Hydrolase</keyword>
<comment type="caution">
    <text evidence="6">The sequence shown here is derived from an EMBL/GenBank/DDBJ whole genome shotgun (WGS) entry which is preliminary data.</text>
</comment>
<dbReference type="NCBIfam" id="TIGR02227">
    <property type="entry name" value="sigpep_I_bact"/>
    <property type="match status" value="1"/>
</dbReference>
<dbReference type="InterPro" id="IPR000223">
    <property type="entry name" value="Pept_S26A_signal_pept_1"/>
</dbReference>
<accession>A0A841D459</accession>
<sequence length="175" mass="19222">MPISRLRFLVAASLATALSGCSFPVDQVTSKIMGRETYTMSSEGMEPTIKKGSRVTARTVDGDYVPKTGDIVVFDASKWGVNGFIIQRVIGVPGSTVQCCDPQGRHLLDGRPMDETHLYPNDYREPFGPLTIPTGRLWLEGDHRRISLDSRYRHEELGDGTIPVSDVIGVVELDG</sequence>
<evidence type="ECO:0000256" key="1">
    <source>
        <dbReference type="ARBA" id="ARBA00004401"/>
    </source>
</evidence>
<evidence type="ECO:0000313" key="7">
    <source>
        <dbReference type="Proteomes" id="UP000562352"/>
    </source>
</evidence>
<dbReference type="Proteomes" id="UP000562352">
    <property type="component" value="Unassembled WGS sequence"/>
</dbReference>
<dbReference type="InterPro" id="IPR019533">
    <property type="entry name" value="Peptidase_S26"/>
</dbReference>
<proteinExistence type="inferred from homology"/>
<dbReference type="GO" id="GO:0009003">
    <property type="term" value="F:signal peptidase activity"/>
    <property type="evidence" value="ECO:0007669"/>
    <property type="project" value="UniProtKB-EC"/>
</dbReference>
<feature type="signal peptide" evidence="4">
    <location>
        <begin position="1"/>
        <end position="24"/>
    </location>
</feature>
<evidence type="ECO:0000259" key="5">
    <source>
        <dbReference type="Pfam" id="PF10502"/>
    </source>
</evidence>
<feature type="chain" id="PRO_5033016652" description="Signal peptidase I" evidence="4">
    <location>
        <begin position="25"/>
        <end position="175"/>
    </location>
</feature>
<protein>
    <recommendedName>
        <fullName evidence="3">Signal peptidase I</fullName>
        <ecNumber evidence="3">3.4.21.89</ecNumber>
    </recommendedName>
</protein>
<dbReference type="CDD" id="cd06530">
    <property type="entry name" value="S26_SPase_I"/>
    <property type="match status" value="1"/>
</dbReference>
<dbReference type="Gene3D" id="2.10.109.10">
    <property type="entry name" value="Umud Fragment, subunit A"/>
    <property type="match status" value="1"/>
</dbReference>
<keyword evidence="7" id="KW-1185">Reference proteome</keyword>
<reference evidence="6 7" key="1">
    <citation type="submission" date="2020-08" db="EMBL/GenBank/DDBJ databases">
        <title>Genomic Encyclopedia of Type Strains, Phase III (KMG-III): the genomes of soil and plant-associated and newly described type strains.</title>
        <authorList>
            <person name="Whitman W."/>
        </authorList>
    </citation>
    <scope>NUCLEOTIDE SEQUENCE [LARGE SCALE GENOMIC DNA]</scope>
    <source>
        <strain evidence="6 7">CECT 3303</strain>
    </source>
</reference>
<dbReference type="GO" id="GO:0006465">
    <property type="term" value="P:signal peptide processing"/>
    <property type="evidence" value="ECO:0007669"/>
    <property type="project" value="InterPro"/>
</dbReference>
<comment type="similarity">
    <text evidence="2 3">Belongs to the peptidase S26 family.</text>
</comment>
<dbReference type="PROSITE" id="PS51257">
    <property type="entry name" value="PROKAR_LIPOPROTEIN"/>
    <property type="match status" value="1"/>
</dbReference>
<dbReference type="PANTHER" id="PTHR43390">
    <property type="entry name" value="SIGNAL PEPTIDASE I"/>
    <property type="match status" value="1"/>
</dbReference>
<keyword evidence="3" id="KW-0645">Protease</keyword>
<keyword evidence="4" id="KW-0732">Signal</keyword>
<name>A0A841D459_PLAVE</name>
<evidence type="ECO:0000313" key="6">
    <source>
        <dbReference type="EMBL" id="MBB5963743.1"/>
    </source>
</evidence>